<gene>
    <name evidence="3" type="ORF">WN50_10865</name>
</gene>
<accession>A0A0F5YGS1</accession>
<feature type="coiled-coil region" evidence="1">
    <location>
        <begin position="27"/>
        <end position="82"/>
    </location>
</feature>
<dbReference type="EMBL" id="LATL02000020">
    <property type="protein sequence ID" value="KKD38066.1"/>
    <property type="molecule type" value="Genomic_DNA"/>
</dbReference>
<evidence type="ECO:0000313" key="3">
    <source>
        <dbReference type="EMBL" id="KKD38066.1"/>
    </source>
</evidence>
<feature type="transmembrane region" description="Helical" evidence="2">
    <location>
        <begin position="182"/>
        <end position="204"/>
    </location>
</feature>
<dbReference type="AlphaFoldDB" id="A0A0F5YGS1"/>
<organism evidence="3 4">
    <name type="scientific">Limnoraphis robusta CS-951</name>
    <dbReference type="NCBI Taxonomy" id="1637645"/>
    <lineage>
        <taxon>Bacteria</taxon>
        <taxon>Bacillati</taxon>
        <taxon>Cyanobacteriota</taxon>
        <taxon>Cyanophyceae</taxon>
        <taxon>Oscillatoriophycideae</taxon>
        <taxon>Oscillatoriales</taxon>
        <taxon>Sirenicapillariaceae</taxon>
        <taxon>Limnoraphis</taxon>
    </lineage>
</organism>
<proteinExistence type="predicted"/>
<protein>
    <submittedName>
        <fullName evidence="3">Uncharacterized protein</fullName>
    </submittedName>
</protein>
<name>A0A0F5YGS1_9CYAN</name>
<dbReference type="Proteomes" id="UP000033607">
    <property type="component" value="Unassembled WGS sequence"/>
</dbReference>
<evidence type="ECO:0000256" key="2">
    <source>
        <dbReference type="SAM" id="Phobius"/>
    </source>
</evidence>
<evidence type="ECO:0000313" key="4">
    <source>
        <dbReference type="Proteomes" id="UP000033607"/>
    </source>
</evidence>
<keyword evidence="1" id="KW-0175">Coiled coil</keyword>
<sequence length="213" mass="23959">MQDVTVSGSNSSEATNAYSPSVPISLYREVTAELQASKTTLNSLKTQNQQLVQQNQQLRRELENLTQAAIQLQQAINTAQKVNHTGLPQQQQTHHLEIPNFSQHHTTSSSSNFVELPLSKTVARSSPQEDLEAKYTHLKPQSPATPPENQPFKREIPEKLFTEEPEARLRPTSETQRAELNGFWLVVSIALIVLVAFGAGYWIVRPLLQQQQR</sequence>
<keyword evidence="2" id="KW-0472">Membrane</keyword>
<evidence type="ECO:0000256" key="1">
    <source>
        <dbReference type="SAM" id="Coils"/>
    </source>
</evidence>
<keyword evidence="2" id="KW-0812">Transmembrane</keyword>
<reference evidence="3 4" key="1">
    <citation type="submission" date="2015-06" db="EMBL/GenBank/DDBJ databases">
        <title>Draft genome assembly of filamentous brackish cyanobacterium Limnoraphis robusta strain CS-951.</title>
        <authorList>
            <person name="Willis A."/>
            <person name="Parks M."/>
            <person name="Burford M.A."/>
        </authorList>
    </citation>
    <scope>NUCLEOTIDE SEQUENCE [LARGE SCALE GENOMIC DNA]</scope>
    <source>
        <strain evidence="3 4">CS-951</strain>
    </source>
</reference>
<dbReference type="RefSeq" id="WP_046278561.1">
    <property type="nucleotide sequence ID" value="NZ_LATL02000020.1"/>
</dbReference>
<keyword evidence="2" id="KW-1133">Transmembrane helix</keyword>
<comment type="caution">
    <text evidence="3">The sequence shown here is derived from an EMBL/GenBank/DDBJ whole genome shotgun (WGS) entry which is preliminary data.</text>
</comment>
<dbReference type="OrthoDB" id="425114at2"/>
<dbReference type="PATRIC" id="fig|1637645.4.peg.368"/>